<evidence type="ECO:0000313" key="6">
    <source>
        <dbReference type="EMBL" id="EHM13121.1"/>
    </source>
</evidence>
<reference evidence="6 7" key="1">
    <citation type="submission" date="2011-11" db="EMBL/GenBank/DDBJ databases">
        <title>The Noncontiguous Finished genome of Jonquetella anthropi DSM 22815.</title>
        <authorList>
            <consortium name="US DOE Joint Genome Institute (JGI-PGF)"/>
            <person name="Lucas S."/>
            <person name="Copeland A."/>
            <person name="Lapidus A."/>
            <person name="Glavina del Rio T."/>
            <person name="Dalin E."/>
            <person name="Tice H."/>
            <person name="Bruce D."/>
            <person name="Goodwin L."/>
            <person name="Pitluck S."/>
            <person name="Peters L."/>
            <person name="Mikhailova N."/>
            <person name="Held B."/>
            <person name="Kyrpides N."/>
            <person name="Mavromatis K."/>
            <person name="Ivanova N."/>
            <person name="Markowitz V."/>
            <person name="Cheng J.-F."/>
            <person name="Hugenholtz P."/>
            <person name="Woyke T."/>
            <person name="Wu D."/>
            <person name="Gronow S."/>
            <person name="Wellnitz S."/>
            <person name="Brambilla E."/>
            <person name="Klenk H.-P."/>
            <person name="Eisen J.A."/>
        </authorList>
    </citation>
    <scope>NUCLEOTIDE SEQUENCE [LARGE SCALE GENOMIC DNA]</scope>
    <source>
        <strain evidence="6 7">DSM 22815</strain>
    </source>
</reference>
<dbReference type="EMBL" id="CM001376">
    <property type="protein sequence ID" value="EHM13121.1"/>
    <property type="molecule type" value="Genomic_DNA"/>
</dbReference>
<keyword evidence="2 5" id="KW-0812">Transmembrane</keyword>
<gene>
    <name evidence="6" type="ORF">JonanDRAFT_0740</name>
</gene>
<keyword evidence="4 5" id="KW-0472">Membrane</keyword>
<dbReference type="AlphaFoldDB" id="H0UKB2"/>
<name>H0UKB2_9BACT</name>
<feature type="transmembrane region" description="Helical" evidence="5">
    <location>
        <begin position="115"/>
        <end position="135"/>
    </location>
</feature>
<proteinExistence type="predicted"/>
<sequence length="169" mass="19147">MKVIQEFLAQSITPIDLIMLCLALYFGIRGFLLGFAREFASLAGTLIGAWLAFTQWRWLADILSRTFPRVFTNPVLTQMTAIVLLFLASGLICSLLGRLLACIFRFVWLNFFNRVLGLALGLGKTIIIAMVIVHFRHLIPGWHIEGTYTWKVASWALTWLENNFPTLLG</sequence>
<dbReference type="PANTHER" id="PTHR37306:SF1">
    <property type="entry name" value="COLICIN V PRODUCTION PROTEIN"/>
    <property type="match status" value="1"/>
</dbReference>
<feature type="transmembrane region" description="Helical" evidence="5">
    <location>
        <begin position="12"/>
        <end position="32"/>
    </location>
</feature>
<evidence type="ECO:0000313" key="7">
    <source>
        <dbReference type="Proteomes" id="UP000003806"/>
    </source>
</evidence>
<dbReference type="Proteomes" id="UP000003806">
    <property type="component" value="Chromosome"/>
</dbReference>
<dbReference type="STRING" id="885272.JonanDRAFT_0740"/>
<evidence type="ECO:0000256" key="1">
    <source>
        <dbReference type="ARBA" id="ARBA00004141"/>
    </source>
</evidence>
<protein>
    <submittedName>
        <fullName evidence="6">Putative membrane protein, required for colicin V production</fullName>
    </submittedName>
</protein>
<evidence type="ECO:0000256" key="5">
    <source>
        <dbReference type="SAM" id="Phobius"/>
    </source>
</evidence>
<dbReference type="InterPro" id="IPR003825">
    <property type="entry name" value="Colicin-V_CvpA"/>
</dbReference>
<evidence type="ECO:0000256" key="2">
    <source>
        <dbReference type="ARBA" id="ARBA00022692"/>
    </source>
</evidence>
<feature type="transmembrane region" description="Helical" evidence="5">
    <location>
        <begin position="39"/>
        <end position="59"/>
    </location>
</feature>
<organism evidence="6 7">
    <name type="scientific">Jonquetella anthropi DSM 22815</name>
    <dbReference type="NCBI Taxonomy" id="885272"/>
    <lineage>
        <taxon>Bacteria</taxon>
        <taxon>Thermotogati</taxon>
        <taxon>Synergistota</taxon>
        <taxon>Synergistia</taxon>
        <taxon>Synergistales</taxon>
        <taxon>Dethiosulfovibrionaceae</taxon>
        <taxon>Jonquetella</taxon>
    </lineage>
</organism>
<comment type="subcellular location">
    <subcellularLocation>
        <location evidence="1">Membrane</location>
        <topology evidence="1">Multi-pass membrane protein</topology>
    </subcellularLocation>
</comment>
<dbReference type="GO" id="GO:0016020">
    <property type="term" value="C:membrane"/>
    <property type="evidence" value="ECO:0007669"/>
    <property type="project" value="UniProtKB-SubCell"/>
</dbReference>
<dbReference type="GO" id="GO:0009403">
    <property type="term" value="P:toxin biosynthetic process"/>
    <property type="evidence" value="ECO:0007669"/>
    <property type="project" value="InterPro"/>
</dbReference>
<evidence type="ECO:0000256" key="4">
    <source>
        <dbReference type="ARBA" id="ARBA00023136"/>
    </source>
</evidence>
<keyword evidence="3 5" id="KW-1133">Transmembrane helix</keyword>
<evidence type="ECO:0000256" key="3">
    <source>
        <dbReference type="ARBA" id="ARBA00022989"/>
    </source>
</evidence>
<keyword evidence="7" id="KW-1185">Reference proteome</keyword>
<dbReference type="OrthoDB" id="9799585at2"/>
<feature type="transmembrane region" description="Helical" evidence="5">
    <location>
        <begin position="79"/>
        <end position="108"/>
    </location>
</feature>
<dbReference type="RefSeq" id="WP_008522821.1">
    <property type="nucleotide sequence ID" value="NZ_CM001376.1"/>
</dbReference>
<dbReference type="Pfam" id="PF02674">
    <property type="entry name" value="Colicin_V"/>
    <property type="match status" value="1"/>
</dbReference>
<dbReference type="PANTHER" id="PTHR37306">
    <property type="entry name" value="COLICIN V PRODUCTION PROTEIN"/>
    <property type="match status" value="1"/>
</dbReference>
<accession>H0UKB2</accession>
<dbReference type="HOGENOM" id="CLU_1576408_0_0_0"/>